<evidence type="ECO:0000256" key="3">
    <source>
        <dbReference type="ARBA" id="ARBA00023125"/>
    </source>
</evidence>
<evidence type="ECO:0000259" key="6">
    <source>
        <dbReference type="PROSITE" id="PS50931"/>
    </source>
</evidence>
<comment type="similarity">
    <text evidence="1">Belongs to the LysR transcriptional regulatory family.</text>
</comment>
<evidence type="ECO:0000313" key="7">
    <source>
        <dbReference type="EMBL" id="AKT42342.1"/>
    </source>
</evidence>
<evidence type="ECO:0000256" key="5">
    <source>
        <dbReference type="ARBA" id="ARBA00023163"/>
    </source>
</evidence>
<gene>
    <name evidence="7" type="ORF">CMC5_065680</name>
</gene>
<dbReference type="GO" id="GO:0003700">
    <property type="term" value="F:DNA-binding transcription factor activity"/>
    <property type="evidence" value="ECO:0007669"/>
    <property type="project" value="InterPro"/>
</dbReference>
<dbReference type="SUPFAM" id="SSF46785">
    <property type="entry name" value="Winged helix' DNA-binding domain"/>
    <property type="match status" value="1"/>
</dbReference>
<sequence>MRHAPHPFTLRQLQYALAVAETRNFHRAAALCHVSQPSLSAQIAQLEEMLGVTLFERDRRRVVPTAAGEELLGHARQILLAADALLDMAVQLGEPLVGKLRIGVIPTMAPYLLPEFVPALRVRHPDLGVTWIEEKTAVLRGLLGARELDAALLALEPDLGDMAQEILGRDPFVLAMAKGDPLAQRDGPVEIEELSGATVLLLEDGHCFREQALPFCAEARAKEAELRATSLPTLVQMTAAGAGVTLLPLLSLPTENRHGDLAIRTLVAPAPGRTVALLWRSSSPRERSLRALSATLREVYQALEPRLQACLPRRSKGKALGGV</sequence>
<organism evidence="7 8">
    <name type="scientific">Chondromyces crocatus</name>
    <dbReference type="NCBI Taxonomy" id="52"/>
    <lineage>
        <taxon>Bacteria</taxon>
        <taxon>Pseudomonadati</taxon>
        <taxon>Myxococcota</taxon>
        <taxon>Polyangia</taxon>
        <taxon>Polyangiales</taxon>
        <taxon>Polyangiaceae</taxon>
        <taxon>Chondromyces</taxon>
    </lineage>
</organism>
<dbReference type="PRINTS" id="PR00039">
    <property type="entry name" value="HTHLYSR"/>
</dbReference>
<dbReference type="Proteomes" id="UP000067626">
    <property type="component" value="Chromosome"/>
</dbReference>
<dbReference type="OrthoDB" id="9775392at2"/>
<dbReference type="SUPFAM" id="SSF53850">
    <property type="entry name" value="Periplasmic binding protein-like II"/>
    <property type="match status" value="1"/>
</dbReference>
<dbReference type="RefSeq" id="WP_156339021.1">
    <property type="nucleotide sequence ID" value="NZ_CP012159.1"/>
</dbReference>
<evidence type="ECO:0000256" key="2">
    <source>
        <dbReference type="ARBA" id="ARBA00023015"/>
    </source>
</evidence>
<dbReference type="EMBL" id="CP012159">
    <property type="protein sequence ID" value="AKT42342.1"/>
    <property type="molecule type" value="Genomic_DNA"/>
</dbReference>
<dbReference type="Pfam" id="PF03466">
    <property type="entry name" value="LysR_substrate"/>
    <property type="match status" value="1"/>
</dbReference>
<feature type="domain" description="HTH lysR-type" evidence="6">
    <location>
        <begin position="8"/>
        <end position="65"/>
    </location>
</feature>
<evidence type="ECO:0000313" key="8">
    <source>
        <dbReference type="Proteomes" id="UP000067626"/>
    </source>
</evidence>
<dbReference type="Gene3D" id="1.10.10.10">
    <property type="entry name" value="Winged helix-like DNA-binding domain superfamily/Winged helix DNA-binding domain"/>
    <property type="match status" value="1"/>
</dbReference>
<dbReference type="InterPro" id="IPR036388">
    <property type="entry name" value="WH-like_DNA-bd_sf"/>
</dbReference>
<dbReference type="PANTHER" id="PTHR30346:SF26">
    <property type="entry name" value="HYDROGEN PEROXIDE-INDUCIBLE GENES ACTIVATOR"/>
    <property type="match status" value="1"/>
</dbReference>
<dbReference type="CDD" id="cd08411">
    <property type="entry name" value="PBP2_OxyR"/>
    <property type="match status" value="1"/>
</dbReference>
<name>A0A0K1ENW4_CHOCO</name>
<dbReference type="GO" id="GO:0003677">
    <property type="term" value="F:DNA binding"/>
    <property type="evidence" value="ECO:0007669"/>
    <property type="project" value="UniProtKB-KW"/>
</dbReference>
<keyword evidence="5" id="KW-0804">Transcription</keyword>
<proteinExistence type="inferred from homology"/>
<dbReference type="FunFam" id="1.10.10.10:FF:000001">
    <property type="entry name" value="LysR family transcriptional regulator"/>
    <property type="match status" value="1"/>
</dbReference>
<reference evidence="7 8" key="1">
    <citation type="submission" date="2015-07" db="EMBL/GenBank/DDBJ databases">
        <title>Genome analysis of myxobacterium Chondromyces crocatus Cm c5 reveals a high potential for natural compound synthesis and the genetic basis for the loss of fruiting body formation.</title>
        <authorList>
            <person name="Zaburannyi N."/>
            <person name="Bunk B."/>
            <person name="Maier J."/>
            <person name="Overmann J."/>
            <person name="Mueller R."/>
        </authorList>
    </citation>
    <scope>NUCLEOTIDE SEQUENCE [LARGE SCALE GENOMIC DNA]</scope>
    <source>
        <strain evidence="7 8">Cm c5</strain>
    </source>
</reference>
<dbReference type="Pfam" id="PF00126">
    <property type="entry name" value="HTH_1"/>
    <property type="match status" value="1"/>
</dbReference>
<dbReference type="PROSITE" id="PS50931">
    <property type="entry name" value="HTH_LYSR"/>
    <property type="match status" value="1"/>
</dbReference>
<dbReference type="AlphaFoldDB" id="A0A0K1ENW4"/>
<dbReference type="InterPro" id="IPR005119">
    <property type="entry name" value="LysR_subst-bd"/>
</dbReference>
<keyword evidence="2" id="KW-0805">Transcription regulation</keyword>
<evidence type="ECO:0000256" key="1">
    <source>
        <dbReference type="ARBA" id="ARBA00009437"/>
    </source>
</evidence>
<keyword evidence="8" id="KW-1185">Reference proteome</keyword>
<accession>A0A0K1ENW4</accession>
<dbReference type="InterPro" id="IPR000847">
    <property type="entry name" value="LysR_HTH_N"/>
</dbReference>
<dbReference type="InterPro" id="IPR036390">
    <property type="entry name" value="WH_DNA-bd_sf"/>
</dbReference>
<dbReference type="PATRIC" id="fig|52.7.peg.7217"/>
<dbReference type="PANTHER" id="PTHR30346">
    <property type="entry name" value="TRANSCRIPTIONAL DUAL REGULATOR HCAR-RELATED"/>
    <property type="match status" value="1"/>
</dbReference>
<keyword evidence="4" id="KW-0010">Activator</keyword>
<keyword evidence="3" id="KW-0238">DNA-binding</keyword>
<dbReference type="KEGG" id="ccro:CMC5_065680"/>
<dbReference type="GO" id="GO:0032993">
    <property type="term" value="C:protein-DNA complex"/>
    <property type="evidence" value="ECO:0007669"/>
    <property type="project" value="TreeGrafter"/>
</dbReference>
<protein>
    <submittedName>
        <fullName evidence="7">Transcriptional regulator</fullName>
    </submittedName>
</protein>
<evidence type="ECO:0000256" key="4">
    <source>
        <dbReference type="ARBA" id="ARBA00023159"/>
    </source>
</evidence>
<dbReference type="Gene3D" id="3.40.190.10">
    <property type="entry name" value="Periplasmic binding protein-like II"/>
    <property type="match status" value="2"/>
</dbReference>
<dbReference type="STRING" id="52.CMC5_065680"/>